<keyword evidence="3 9" id="KW-0436">Ligase</keyword>
<comment type="similarity">
    <text evidence="1 9">Belongs to the class-I aminoacyl-tRNA synthetase family.</text>
</comment>
<dbReference type="Gene3D" id="1.10.730.10">
    <property type="entry name" value="Isoleucyl-tRNA Synthetase, Domain 1"/>
    <property type="match status" value="1"/>
</dbReference>
<evidence type="ECO:0000256" key="6">
    <source>
        <dbReference type="ARBA" id="ARBA00022917"/>
    </source>
</evidence>
<feature type="domain" description="Arginyl tRNA synthetase N-terminal" evidence="11">
    <location>
        <begin position="10"/>
        <end position="93"/>
    </location>
</feature>
<dbReference type="Gene3D" id="3.40.50.620">
    <property type="entry name" value="HUPs"/>
    <property type="match status" value="1"/>
</dbReference>
<proteinExistence type="inferred from homology"/>
<dbReference type="SMART" id="SM01016">
    <property type="entry name" value="Arg_tRNA_synt_N"/>
    <property type="match status" value="1"/>
</dbReference>
<comment type="caution">
    <text evidence="12">The sequence shown here is derived from an EMBL/GenBank/DDBJ whole genome shotgun (WGS) entry which is preliminary data.</text>
</comment>
<evidence type="ECO:0000313" key="12">
    <source>
        <dbReference type="EMBL" id="KKW26588.1"/>
    </source>
</evidence>
<dbReference type="GO" id="GO:0006420">
    <property type="term" value="P:arginyl-tRNA aminoacylation"/>
    <property type="evidence" value="ECO:0007669"/>
    <property type="project" value="InterPro"/>
</dbReference>
<evidence type="ECO:0000256" key="5">
    <source>
        <dbReference type="ARBA" id="ARBA00022840"/>
    </source>
</evidence>
<evidence type="ECO:0000259" key="10">
    <source>
        <dbReference type="SMART" id="SM00836"/>
    </source>
</evidence>
<dbReference type="EMBL" id="LCRB01000003">
    <property type="protein sequence ID" value="KKW26588.1"/>
    <property type="molecule type" value="Genomic_DNA"/>
</dbReference>
<dbReference type="SUPFAM" id="SSF55190">
    <property type="entry name" value="Arginyl-tRNA synthetase (ArgRS), N-terminal 'additional' domain"/>
    <property type="match status" value="1"/>
</dbReference>
<keyword evidence="4 9" id="KW-0547">Nucleotide-binding</keyword>
<dbReference type="GO" id="GO:0005524">
    <property type="term" value="F:ATP binding"/>
    <property type="evidence" value="ECO:0007669"/>
    <property type="project" value="UniProtKB-KW"/>
</dbReference>
<dbReference type="SMART" id="SM00836">
    <property type="entry name" value="DALR_1"/>
    <property type="match status" value="1"/>
</dbReference>
<dbReference type="InterPro" id="IPR036695">
    <property type="entry name" value="Arg-tRNA-synth_N_sf"/>
</dbReference>
<dbReference type="EC" id="6.1.1.19" evidence="2"/>
<keyword evidence="5 9" id="KW-0067">ATP-binding</keyword>
<evidence type="ECO:0000259" key="11">
    <source>
        <dbReference type="SMART" id="SM01016"/>
    </source>
</evidence>
<comment type="catalytic activity">
    <reaction evidence="8">
        <text>tRNA(Arg) + L-arginine + ATP = L-arginyl-tRNA(Arg) + AMP + diphosphate</text>
        <dbReference type="Rhea" id="RHEA:20301"/>
        <dbReference type="Rhea" id="RHEA-COMP:9658"/>
        <dbReference type="Rhea" id="RHEA-COMP:9673"/>
        <dbReference type="ChEBI" id="CHEBI:30616"/>
        <dbReference type="ChEBI" id="CHEBI:32682"/>
        <dbReference type="ChEBI" id="CHEBI:33019"/>
        <dbReference type="ChEBI" id="CHEBI:78442"/>
        <dbReference type="ChEBI" id="CHEBI:78513"/>
        <dbReference type="ChEBI" id="CHEBI:456215"/>
        <dbReference type="EC" id="6.1.1.19"/>
    </reaction>
</comment>
<dbReference type="InterPro" id="IPR035684">
    <property type="entry name" value="ArgRS_core"/>
</dbReference>
<dbReference type="Proteomes" id="UP000034913">
    <property type="component" value="Unassembled WGS sequence"/>
</dbReference>
<accession>A0A0G1X615</accession>
<reference evidence="12 13" key="1">
    <citation type="journal article" date="2015" name="Nature">
        <title>rRNA introns, odd ribosomes, and small enigmatic genomes across a large radiation of phyla.</title>
        <authorList>
            <person name="Brown C.T."/>
            <person name="Hug L.A."/>
            <person name="Thomas B.C."/>
            <person name="Sharon I."/>
            <person name="Castelle C.J."/>
            <person name="Singh A."/>
            <person name="Wilkins M.J."/>
            <person name="Williams K.H."/>
            <person name="Banfield J.F."/>
        </authorList>
    </citation>
    <scope>NUCLEOTIDE SEQUENCE [LARGE SCALE GENOMIC DNA]</scope>
</reference>
<dbReference type="InterPro" id="IPR009080">
    <property type="entry name" value="tRNAsynth_Ia_anticodon-bd"/>
</dbReference>
<dbReference type="Pfam" id="PF03485">
    <property type="entry name" value="Arg_tRNA_synt_N"/>
    <property type="match status" value="1"/>
</dbReference>
<sequence>MNSLRYDLERSLRQALRDAIATLFQLNLELETISINASDRAEFGDLSCPLLSLAKQLHTKPIEIAEKVQAALPPIPYVAKTTVTAPGYVNFFLDFPALWREVTDRVNTTGGGFWNKTEKVLIEHTSVNPNKAAHTGHLRNAVLGDSLARIYRFAGAPVEVQNYIDDLGVQVADVVTALTLPSADYEDRPQREHYEKPDYFYWDLYTWFNAHTVKVQQEDGSMKDELDPKLETKRKQTMHAIEAGDPDVTAVVDQVATEVVDAHLATMARLGIAYDLLVWESDIIKLKLWEHVFNLLKAKKAVHYRTAGVNQGTWVVEYGDPNQEKEDKILVRSDGSLVYTAKDIAYQMWKFGLVDIDFHYRLWPTQSGLWSTTSDANKATGGHPHQFGRAARVINVIDKRQAYPQEIVYKSLANLGFSEQSANSLHLAYDVVSLSPATAERMGIDTGSGAKSYPMSGRKGIGVKIDDFIDQTIAAVKERTPEVTTEIAEGLAIATIRYYMLSLGADKELTFDIDQALKATGNTGVYIMYSYARAANILAKVSDDIGPTTTMPDELSAIERTLILKLASLDQAIRKSIVQDDPNHLIQYVFELATGFSTFYESTPILKGDPHLRPFRLQLVALYQQTLANAMNCLGIPPLDKI</sequence>
<keyword evidence="6 9" id="KW-0648">Protein biosynthesis</keyword>
<dbReference type="InterPro" id="IPR005148">
    <property type="entry name" value="Arg-tRNA-synth_N"/>
</dbReference>
<dbReference type="InterPro" id="IPR014729">
    <property type="entry name" value="Rossmann-like_a/b/a_fold"/>
</dbReference>
<dbReference type="SUPFAM" id="SSF52374">
    <property type="entry name" value="Nucleotidylyl transferase"/>
    <property type="match status" value="1"/>
</dbReference>
<feature type="domain" description="DALR anticodon binding" evidence="10">
    <location>
        <begin position="527"/>
        <end position="642"/>
    </location>
</feature>
<evidence type="ECO:0000256" key="3">
    <source>
        <dbReference type="ARBA" id="ARBA00022598"/>
    </source>
</evidence>
<dbReference type="Pfam" id="PF05746">
    <property type="entry name" value="DALR_1"/>
    <property type="match status" value="1"/>
</dbReference>
<dbReference type="PANTHER" id="PTHR11956:SF5">
    <property type="entry name" value="ARGININE--TRNA LIGASE, CYTOPLASMIC"/>
    <property type="match status" value="1"/>
</dbReference>
<dbReference type="GO" id="GO:0005737">
    <property type="term" value="C:cytoplasm"/>
    <property type="evidence" value="ECO:0007669"/>
    <property type="project" value="InterPro"/>
</dbReference>
<organism evidence="12 13">
    <name type="scientific">candidate division Kazan bacterium GW2011_GWB1_52_7</name>
    <dbReference type="NCBI Taxonomy" id="1620414"/>
    <lineage>
        <taxon>Bacteria</taxon>
        <taxon>Bacteria division Kazan-3B-28</taxon>
    </lineage>
</organism>
<dbReference type="PRINTS" id="PR01038">
    <property type="entry name" value="TRNASYNTHARG"/>
</dbReference>
<dbReference type="InterPro" id="IPR001278">
    <property type="entry name" value="Arg-tRNA-ligase"/>
</dbReference>
<evidence type="ECO:0000256" key="4">
    <source>
        <dbReference type="ARBA" id="ARBA00022741"/>
    </source>
</evidence>
<evidence type="ECO:0000256" key="8">
    <source>
        <dbReference type="ARBA" id="ARBA00049339"/>
    </source>
</evidence>
<dbReference type="PANTHER" id="PTHR11956">
    <property type="entry name" value="ARGINYL-TRNA SYNTHETASE"/>
    <property type="match status" value="1"/>
</dbReference>
<dbReference type="InterPro" id="IPR008909">
    <property type="entry name" value="DALR_anticod-bd"/>
</dbReference>
<dbReference type="Gene3D" id="3.30.1360.70">
    <property type="entry name" value="Arginyl tRNA synthetase N-terminal domain"/>
    <property type="match status" value="1"/>
</dbReference>
<dbReference type="GO" id="GO:0004814">
    <property type="term" value="F:arginine-tRNA ligase activity"/>
    <property type="evidence" value="ECO:0007669"/>
    <property type="project" value="UniProtKB-EC"/>
</dbReference>
<protein>
    <recommendedName>
        <fullName evidence="2">arginine--tRNA ligase</fullName>
        <ecNumber evidence="2">6.1.1.19</ecNumber>
    </recommendedName>
</protein>
<name>A0A0G1X615_UNCK3</name>
<dbReference type="PATRIC" id="fig|1620414.3.peg.589"/>
<gene>
    <name evidence="12" type="ORF">VF00_C0003G0018</name>
</gene>
<dbReference type="AlphaFoldDB" id="A0A0G1X615"/>
<evidence type="ECO:0000256" key="9">
    <source>
        <dbReference type="RuleBase" id="RU363038"/>
    </source>
</evidence>
<evidence type="ECO:0000256" key="1">
    <source>
        <dbReference type="ARBA" id="ARBA00005594"/>
    </source>
</evidence>
<evidence type="ECO:0000256" key="7">
    <source>
        <dbReference type="ARBA" id="ARBA00023146"/>
    </source>
</evidence>
<evidence type="ECO:0000256" key="2">
    <source>
        <dbReference type="ARBA" id="ARBA00012837"/>
    </source>
</evidence>
<keyword evidence="7 9" id="KW-0030">Aminoacyl-tRNA synthetase</keyword>
<dbReference type="SUPFAM" id="SSF47323">
    <property type="entry name" value="Anticodon-binding domain of a subclass of class I aminoacyl-tRNA synthetases"/>
    <property type="match status" value="1"/>
</dbReference>
<dbReference type="Pfam" id="PF00750">
    <property type="entry name" value="tRNA-synt_1d"/>
    <property type="match status" value="1"/>
</dbReference>
<evidence type="ECO:0000313" key="13">
    <source>
        <dbReference type="Proteomes" id="UP000034913"/>
    </source>
</evidence>